<name>A0AAD4QJK3_9AGAM</name>
<gene>
    <name evidence="1" type="ORF">B0F90DRAFT_1574363</name>
</gene>
<sequence length="50" mass="6079">FWEYSIITYVLLCGYSPFRSDDLKELVRQTTEAKTTIIFHDRYWKNVSDE</sequence>
<dbReference type="Proteomes" id="UP001203297">
    <property type="component" value="Unassembled WGS sequence"/>
</dbReference>
<comment type="caution">
    <text evidence="1">The sequence shown here is derived from an EMBL/GenBank/DDBJ whole genome shotgun (WGS) entry which is preliminary data.</text>
</comment>
<protein>
    <recommendedName>
        <fullName evidence="3">Protein kinase domain-containing protein</fullName>
    </recommendedName>
</protein>
<dbReference type="AlphaFoldDB" id="A0AAD4QJK3"/>
<evidence type="ECO:0000313" key="2">
    <source>
        <dbReference type="Proteomes" id="UP001203297"/>
    </source>
</evidence>
<feature type="non-terminal residue" evidence="1">
    <location>
        <position position="1"/>
    </location>
</feature>
<dbReference type="Gene3D" id="1.10.510.10">
    <property type="entry name" value="Transferase(Phosphotransferase) domain 1"/>
    <property type="match status" value="1"/>
</dbReference>
<feature type="non-terminal residue" evidence="1">
    <location>
        <position position="50"/>
    </location>
</feature>
<evidence type="ECO:0008006" key="3">
    <source>
        <dbReference type="Google" id="ProtNLM"/>
    </source>
</evidence>
<dbReference type="EMBL" id="WTXG01000135">
    <property type="protein sequence ID" value="KAI0292056.1"/>
    <property type="molecule type" value="Genomic_DNA"/>
</dbReference>
<reference evidence="1" key="1">
    <citation type="journal article" date="2022" name="New Phytol.">
        <title>Evolutionary transition to the ectomycorrhizal habit in the genomes of a hyperdiverse lineage of mushroom-forming fungi.</title>
        <authorList>
            <person name="Looney B."/>
            <person name="Miyauchi S."/>
            <person name="Morin E."/>
            <person name="Drula E."/>
            <person name="Courty P.E."/>
            <person name="Kohler A."/>
            <person name="Kuo A."/>
            <person name="LaButti K."/>
            <person name="Pangilinan J."/>
            <person name="Lipzen A."/>
            <person name="Riley R."/>
            <person name="Andreopoulos W."/>
            <person name="He G."/>
            <person name="Johnson J."/>
            <person name="Nolan M."/>
            <person name="Tritt A."/>
            <person name="Barry K.W."/>
            <person name="Grigoriev I.V."/>
            <person name="Nagy L.G."/>
            <person name="Hibbett D."/>
            <person name="Henrissat B."/>
            <person name="Matheny P.B."/>
            <person name="Labbe J."/>
            <person name="Martin F.M."/>
        </authorList>
    </citation>
    <scope>NUCLEOTIDE SEQUENCE</scope>
    <source>
        <strain evidence="1">BPL690</strain>
    </source>
</reference>
<organism evidence="1 2">
    <name type="scientific">Multifurca ochricompacta</name>
    <dbReference type="NCBI Taxonomy" id="376703"/>
    <lineage>
        <taxon>Eukaryota</taxon>
        <taxon>Fungi</taxon>
        <taxon>Dikarya</taxon>
        <taxon>Basidiomycota</taxon>
        <taxon>Agaricomycotina</taxon>
        <taxon>Agaricomycetes</taxon>
        <taxon>Russulales</taxon>
        <taxon>Russulaceae</taxon>
        <taxon>Multifurca</taxon>
    </lineage>
</organism>
<accession>A0AAD4QJK3</accession>
<evidence type="ECO:0000313" key="1">
    <source>
        <dbReference type="EMBL" id="KAI0292056.1"/>
    </source>
</evidence>
<keyword evidence="2" id="KW-1185">Reference proteome</keyword>
<proteinExistence type="predicted"/>